<organism evidence="3 4">
    <name type="scientific">Thielaviopsis punctulata</name>
    <dbReference type="NCBI Taxonomy" id="72032"/>
    <lineage>
        <taxon>Eukaryota</taxon>
        <taxon>Fungi</taxon>
        <taxon>Dikarya</taxon>
        <taxon>Ascomycota</taxon>
        <taxon>Pezizomycotina</taxon>
        <taxon>Sordariomycetes</taxon>
        <taxon>Hypocreomycetidae</taxon>
        <taxon>Microascales</taxon>
        <taxon>Ceratocystidaceae</taxon>
        <taxon>Thielaviopsis</taxon>
    </lineage>
</organism>
<accession>A0A0F4ZH52</accession>
<dbReference type="Proteomes" id="UP000033483">
    <property type="component" value="Unassembled WGS sequence"/>
</dbReference>
<comment type="caution">
    <text evidence="3">The sequence shown here is derived from an EMBL/GenBank/DDBJ whole genome shotgun (WGS) entry which is preliminary data.</text>
</comment>
<feature type="domain" description="G-patch" evidence="2">
    <location>
        <begin position="154"/>
        <end position="202"/>
    </location>
</feature>
<dbReference type="EMBL" id="LAEV01000633">
    <property type="protein sequence ID" value="KKA29939.1"/>
    <property type="molecule type" value="Genomic_DNA"/>
</dbReference>
<gene>
    <name evidence="3" type="ORF">TD95_004801</name>
</gene>
<dbReference type="PROSITE" id="PS50174">
    <property type="entry name" value="G_PATCH"/>
    <property type="match status" value="1"/>
</dbReference>
<feature type="region of interest" description="Disordered" evidence="1">
    <location>
        <begin position="196"/>
        <end position="242"/>
    </location>
</feature>
<feature type="compositionally biased region" description="Basic and acidic residues" evidence="1">
    <location>
        <begin position="225"/>
        <end position="242"/>
    </location>
</feature>
<proteinExistence type="predicted"/>
<feature type="compositionally biased region" description="Basic and acidic residues" evidence="1">
    <location>
        <begin position="76"/>
        <end position="88"/>
    </location>
</feature>
<feature type="region of interest" description="Disordered" evidence="1">
    <location>
        <begin position="1"/>
        <end position="21"/>
    </location>
</feature>
<dbReference type="InterPro" id="IPR000467">
    <property type="entry name" value="G_patch_dom"/>
</dbReference>
<dbReference type="AlphaFoldDB" id="A0A0F4ZH52"/>
<dbReference type="InterPro" id="IPR039146">
    <property type="entry name" value="GPANK1"/>
</dbReference>
<evidence type="ECO:0000313" key="3">
    <source>
        <dbReference type="EMBL" id="KKA29939.1"/>
    </source>
</evidence>
<reference evidence="3 4" key="1">
    <citation type="submission" date="2015-03" db="EMBL/GenBank/DDBJ databases">
        <authorList>
            <person name="Radwan O."/>
            <person name="Al-Naeli F.A."/>
            <person name="Rendon G.A."/>
            <person name="Fields C."/>
        </authorList>
    </citation>
    <scope>NUCLEOTIDE SEQUENCE [LARGE SCALE GENOMIC DNA]</scope>
    <source>
        <strain evidence="3">CR-DP1</strain>
    </source>
</reference>
<protein>
    <recommendedName>
        <fullName evidence="2">G-patch domain-containing protein</fullName>
    </recommendedName>
</protein>
<evidence type="ECO:0000313" key="4">
    <source>
        <dbReference type="Proteomes" id="UP000033483"/>
    </source>
</evidence>
<name>A0A0F4ZH52_9PEZI</name>
<dbReference type="GO" id="GO:0003676">
    <property type="term" value="F:nucleic acid binding"/>
    <property type="evidence" value="ECO:0007669"/>
    <property type="project" value="InterPro"/>
</dbReference>
<feature type="compositionally biased region" description="Basic and acidic residues" evidence="1">
    <location>
        <begin position="196"/>
        <end position="207"/>
    </location>
</feature>
<evidence type="ECO:0000256" key="1">
    <source>
        <dbReference type="SAM" id="MobiDB-lite"/>
    </source>
</evidence>
<keyword evidence="4" id="KW-1185">Reference proteome</keyword>
<dbReference type="OrthoDB" id="20282at2759"/>
<feature type="region of interest" description="Disordered" evidence="1">
    <location>
        <begin position="73"/>
        <end position="109"/>
    </location>
</feature>
<evidence type="ECO:0000259" key="2">
    <source>
        <dbReference type="PROSITE" id="PS50174"/>
    </source>
</evidence>
<dbReference type="PANTHER" id="PTHR20923:SF1">
    <property type="entry name" value="G PATCH DOMAIN AND ANKYRIN REPEAT-CONTAINING PROTEIN 1"/>
    <property type="match status" value="1"/>
</dbReference>
<dbReference type="Pfam" id="PF01585">
    <property type="entry name" value="G-patch"/>
    <property type="match status" value="1"/>
</dbReference>
<sequence>MSQSDYVADCDSNQNEEDVPLHRKNVFSSGIRRQKVAFVKASSVEPALALGTLQESVKSSGIADAYLSLVMGSGSSEKDSPSFKKGSRDLGSPVMNTETTASPEKPPPKQITVCDMCKVSIDITADPNAWTKHEASLAHQVSLAHSPPPSALDRSRMGLAYLESHGWDPDARQGLGAVGQGRQYPIKPVVKEDTQGIGFREDDASEKKKAKQGADQARTKVKKMSAKDRKREELEQKRKAEKLHEEFYASDDVLRYMSTGRI</sequence>
<dbReference type="PANTHER" id="PTHR20923">
    <property type="entry name" value="BAT4 PROTEIN-RELATED"/>
    <property type="match status" value="1"/>
</dbReference>